<feature type="domain" description="CSD" evidence="3">
    <location>
        <begin position="3"/>
        <end position="69"/>
    </location>
</feature>
<dbReference type="InterPro" id="IPR002059">
    <property type="entry name" value="CSP_DNA-bd"/>
</dbReference>
<sequence>MTTQYSTVKWFDAKKGYGFINHPEGGNDVFIHYSQIDSDDDFKTLRTGQSVQFEMNDGPKGLHAVNVRALEEDDTSTSQPSPSSELDTETSDIEPVQPEEHLEAQPSLDAPTEKNAPDEGTSPTL</sequence>
<comment type="caution">
    <text evidence="4">The sequence shown here is derived from an EMBL/GenBank/DDBJ whole genome shotgun (WGS) entry which is preliminary data.</text>
</comment>
<keyword evidence="5" id="KW-1185">Reference proteome</keyword>
<dbReference type="GO" id="GO:0005829">
    <property type="term" value="C:cytosol"/>
    <property type="evidence" value="ECO:0007669"/>
    <property type="project" value="UniProtKB-ARBA"/>
</dbReference>
<protein>
    <submittedName>
        <fullName evidence="4">Cold-shock protein</fullName>
    </submittedName>
</protein>
<dbReference type="InterPro" id="IPR050181">
    <property type="entry name" value="Cold_shock_domain"/>
</dbReference>
<evidence type="ECO:0000256" key="1">
    <source>
        <dbReference type="RuleBase" id="RU000408"/>
    </source>
</evidence>
<dbReference type="EMBL" id="PDEQ01000002">
    <property type="protein sequence ID" value="PEN14371.1"/>
    <property type="molecule type" value="Genomic_DNA"/>
</dbReference>
<organism evidence="4 5">
    <name type="scientific">Longibacter salinarum</name>
    <dbReference type="NCBI Taxonomy" id="1850348"/>
    <lineage>
        <taxon>Bacteria</taxon>
        <taxon>Pseudomonadati</taxon>
        <taxon>Rhodothermota</taxon>
        <taxon>Rhodothermia</taxon>
        <taxon>Rhodothermales</taxon>
        <taxon>Salisaetaceae</taxon>
        <taxon>Longibacter</taxon>
    </lineage>
</organism>
<evidence type="ECO:0000313" key="5">
    <source>
        <dbReference type="Proteomes" id="UP000220102"/>
    </source>
</evidence>
<dbReference type="PRINTS" id="PR00050">
    <property type="entry name" value="COLDSHOCK"/>
</dbReference>
<dbReference type="PROSITE" id="PS51857">
    <property type="entry name" value="CSD_2"/>
    <property type="match status" value="1"/>
</dbReference>
<dbReference type="RefSeq" id="WP_098074552.1">
    <property type="nucleotide sequence ID" value="NZ_PDEQ01000002.1"/>
</dbReference>
<comment type="subcellular location">
    <subcellularLocation>
        <location evidence="1">Cytoplasm</location>
    </subcellularLocation>
</comment>
<name>A0A2A8D0H4_9BACT</name>
<dbReference type="InterPro" id="IPR011129">
    <property type="entry name" value="CSD"/>
</dbReference>
<proteinExistence type="predicted"/>
<evidence type="ECO:0000313" key="4">
    <source>
        <dbReference type="EMBL" id="PEN14371.1"/>
    </source>
</evidence>
<dbReference type="GO" id="GO:0003676">
    <property type="term" value="F:nucleic acid binding"/>
    <property type="evidence" value="ECO:0007669"/>
    <property type="project" value="InterPro"/>
</dbReference>
<dbReference type="CDD" id="cd04458">
    <property type="entry name" value="CSP_CDS"/>
    <property type="match status" value="1"/>
</dbReference>
<dbReference type="SUPFAM" id="SSF50249">
    <property type="entry name" value="Nucleic acid-binding proteins"/>
    <property type="match status" value="1"/>
</dbReference>
<evidence type="ECO:0000259" key="3">
    <source>
        <dbReference type="PROSITE" id="PS51857"/>
    </source>
</evidence>
<feature type="region of interest" description="Disordered" evidence="2">
    <location>
        <begin position="70"/>
        <end position="125"/>
    </location>
</feature>
<dbReference type="SMART" id="SM00357">
    <property type="entry name" value="CSP"/>
    <property type="match status" value="1"/>
</dbReference>
<dbReference type="Pfam" id="PF00313">
    <property type="entry name" value="CSD"/>
    <property type="match status" value="1"/>
</dbReference>
<dbReference type="OrthoDB" id="9805039at2"/>
<accession>A0A2A8D0H4</accession>
<dbReference type="AlphaFoldDB" id="A0A2A8D0H4"/>
<evidence type="ECO:0000256" key="2">
    <source>
        <dbReference type="SAM" id="MobiDB-lite"/>
    </source>
</evidence>
<dbReference type="InterPro" id="IPR019844">
    <property type="entry name" value="CSD_CS"/>
</dbReference>
<dbReference type="InterPro" id="IPR012340">
    <property type="entry name" value="NA-bd_OB-fold"/>
</dbReference>
<reference evidence="4 5" key="1">
    <citation type="submission" date="2017-10" db="EMBL/GenBank/DDBJ databases">
        <title>Draft genome of Longibacter Salinarum.</title>
        <authorList>
            <person name="Goh K.M."/>
            <person name="Shamsir M.S."/>
            <person name="Lim S.W."/>
        </authorList>
    </citation>
    <scope>NUCLEOTIDE SEQUENCE [LARGE SCALE GENOMIC DNA]</scope>
    <source>
        <strain evidence="4 5">KCTC 52045</strain>
    </source>
</reference>
<dbReference type="Gene3D" id="2.40.50.140">
    <property type="entry name" value="Nucleic acid-binding proteins"/>
    <property type="match status" value="1"/>
</dbReference>
<dbReference type="PROSITE" id="PS00352">
    <property type="entry name" value="CSD_1"/>
    <property type="match status" value="1"/>
</dbReference>
<feature type="compositionally biased region" description="Low complexity" evidence="2">
    <location>
        <begin position="76"/>
        <end position="85"/>
    </location>
</feature>
<gene>
    <name evidence="4" type="ORF">CRI94_04875</name>
</gene>
<dbReference type="PANTHER" id="PTHR11544">
    <property type="entry name" value="COLD SHOCK DOMAIN CONTAINING PROTEINS"/>
    <property type="match status" value="1"/>
</dbReference>
<dbReference type="Proteomes" id="UP000220102">
    <property type="component" value="Unassembled WGS sequence"/>
</dbReference>